<gene>
    <name evidence="12" type="ORF">Cop2CBH44_28030</name>
</gene>
<keyword evidence="5" id="KW-0238">DNA-binding</keyword>
<dbReference type="SUPFAM" id="SSF52172">
    <property type="entry name" value="CheY-like"/>
    <property type="match status" value="1"/>
</dbReference>
<evidence type="ECO:0000256" key="3">
    <source>
        <dbReference type="ARBA" id="ARBA00022553"/>
    </source>
</evidence>
<keyword evidence="8" id="KW-0812">Transmembrane</keyword>
<dbReference type="InterPro" id="IPR001789">
    <property type="entry name" value="Sig_transdc_resp-reg_receiver"/>
</dbReference>
<dbReference type="InterPro" id="IPR013783">
    <property type="entry name" value="Ig-like_fold"/>
</dbReference>
<dbReference type="InterPro" id="IPR005467">
    <property type="entry name" value="His_kinase_dom"/>
</dbReference>
<dbReference type="Pfam" id="PF00072">
    <property type="entry name" value="Response_reg"/>
    <property type="match status" value="1"/>
</dbReference>
<dbReference type="FunFam" id="2.130.10.10:FF:000891">
    <property type="entry name" value="Two-component system sensor histidine kinase/response regulator, hybrid (One-component system)"/>
    <property type="match status" value="1"/>
</dbReference>
<proteinExistence type="predicted"/>
<sequence>MLIKLKQYILLHILCIVGFLQVGAQDRRYYFETLDIHKGLSQNTVNTVIQDHFGFMWFGTKDGVNRYDGLDFRVFKQKIGDKNGLKSNFINVLFEDRDHIIWVGTDAGLYLYNPQKESFTAFEYRTADGTVIDKSITVIYGDQKGGVWIAVDEQGLFYFDLNKKCLIRYTLTQLNGGRANIQSFFIDNNGTIWIGFFKDGLSYSKDNLKTLRPFLTNGKEPFEGGIVNKIIEGAYNCLYVGTAKGIYEINLSSEQLKSLIQTDEKGEELFVRDILPFSNNELWIGTESGVYIYNLRQHKYSHHYNILGDRYSLSDNAVYCLCKDKEGGVWIGTYFGGVNYLTQQYSYFKKYYPSHDSNSLHGMRIREFCKDNKGIIWIGTEDGGLNRFDPKTSQFCFFGPSKSFRNVHALCMDGDMLWVGTFAKGLKVIDTRTNKIVRSYYKGDRKNTLNENSVFAICRTVSGNIWIGTLFGLHFYNRETDDFTRIPELEGKFIYDIKEDSHGNIWLATYANGIYKYEISRKRWKNYAYKGNQAGEIPNNKVVSIFEDSRSILWFTTQGGGFCRYNQNTDTFTTYNSNRGLPNDVVYQIIEDNDGMFWVTTNGGLVRFNPETEDMKIYTVADGLPVNQFNYRSGYKSVDGTIYLGSIEGFISFNPRDFGENKYIPPIVITDFSIFNKRAVVGEKNSPLNKSIILSDSIELASDQNSFSLRVAALGYQAPDRYIISYKLEGFDEEWYPRPSSGVITYSNLVYGNYILKIKSEDADGLWHNEYTMLYIHILPPFYLSIWAYIFYVVFAIVIILLAIYFIRKQNKIKQLRQIEDFERQKEREIYNAKIDFFTNIAHEIRTPLTLIKGPLDNILGKGEVTSTLKEDMDIMSQNTDRLLNLTNQLLDFRKAETLGFSLNFTRCNISEILRNTYHRFSSMVRQKELNFSIFLPEKDFFADVDKEAFTKILSNLFNNAVKYSDTYIYVWLLLESKNNIGYFSVRIQNDGMLIPAEKAEDIFKPFVQYNKNETDKVVAGTGIGLPLARSLAELHSGFLILEPKPGCNSFCLSLPKEQKNIINVLEPVANDKEEIRENFGGVEKVSGYYTILVVEDNLEMQNFIARQLSDRYTVLTASNGVEALEIMDNNYIHLIISDIVMPKMDGFELCKHLKSKINYSHIPVILLTAQTNLQSKITGIEVGADTYIEKPFSTEYLLTSVAGLLKNREKLREAFANSPFITVNTVATSQPDEEFVRNLKEIIEANLSDPEFSMDDIAGTLNMSRSSFYRKIKGALDMTPNDYLRLERLKKAAQLLQEGKYRINEICYMVGFSSPSYFAKCFQKQFGVLPKDLMEKFQ</sequence>
<dbReference type="FunFam" id="3.40.50.2300:FF:000138">
    <property type="entry name" value="Two-component system sensor histidine kinase/response regulator"/>
    <property type="match status" value="1"/>
</dbReference>
<feature type="modified residue" description="4-aspartylphosphate" evidence="7">
    <location>
        <position position="1139"/>
    </location>
</feature>
<evidence type="ECO:0000256" key="4">
    <source>
        <dbReference type="ARBA" id="ARBA00023015"/>
    </source>
</evidence>
<dbReference type="FunFam" id="2.130.10.10:FF:000895">
    <property type="entry name" value="Two-component system sensor histidine kinase/response regulator"/>
    <property type="match status" value="1"/>
</dbReference>
<dbReference type="SMART" id="SM00448">
    <property type="entry name" value="REC"/>
    <property type="match status" value="1"/>
</dbReference>
<feature type="domain" description="HTH araC/xylS-type" evidence="9">
    <location>
        <begin position="1238"/>
        <end position="1337"/>
    </location>
</feature>
<dbReference type="InterPro" id="IPR036097">
    <property type="entry name" value="HisK_dim/P_sf"/>
</dbReference>
<dbReference type="SUPFAM" id="SSF47384">
    <property type="entry name" value="Homodimeric domain of signal transducing histidine kinase"/>
    <property type="match status" value="1"/>
</dbReference>
<dbReference type="InterPro" id="IPR011006">
    <property type="entry name" value="CheY-like_superfamily"/>
</dbReference>
<dbReference type="SUPFAM" id="SSF55874">
    <property type="entry name" value="ATPase domain of HSP90 chaperone/DNA topoisomerase II/histidine kinase"/>
    <property type="match status" value="1"/>
</dbReference>
<dbReference type="Pfam" id="PF07494">
    <property type="entry name" value="Reg_prop"/>
    <property type="match status" value="7"/>
</dbReference>
<evidence type="ECO:0000259" key="9">
    <source>
        <dbReference type="PROSITE" id="PS01124"/>
    </source>
</evidence>
<keyword evidence="8" id="KW-1133">Transmembrane helix</keyword>
<dbReference type="CDD" id="cd00082">
    <property type="entry name" value="HisKA"/>
    <property type="match status" value="1"/>
</dbReference>
<dbReference type="InterPro" id="IPR011110">
    <property type="entry name" value="Reg_prop"/>
</dbReference>
<feature type="transmembrane region" description="Helical" evidence="8">
    <location>
        <begin position="786"/>
        <end position="807"/>
    </location>
</feature>
<evidence type="ECO:0000259" key="11">
    <source>
        <dbReference type="PROSITE" id="PS50110"/>
    </source>
</evidence>
<dbReference type="PANTHER" id="PTHR43547:SF2">
    <property type="entry name" value="HYBRID SIGNAL TRANSDUCTION HISTIDINE KINASE C"/>
    <property type="match status" value="1"/>
</dbReference>
<dbReference type="InterPro" id="IPR018060">
    <property type="entry name" value="HTH_AraC"/>
</dbReference>
<dbReference type="PROSITE" id="PS01124">
    <property type="entry name" value="HTH_ARAC_FAMILY_2"/>
    <property type="match status" value="1"/>
</dbReference>
<dbReference type="Pfam" id="PF02518">
    <property type="entry name" value="HATPase_c"/>
    <property type="match status" value="1"/>
</dbReference>
<dbReference type="PROSITE" id="PS50110">
    <property type="entry name" value="RESPONSE_REGULATORY"/>
    <property type="match status" value="1"/>
</dbReference>
<evidence type="ECO:0000256" key="5">
    <source>
        <dbReference type="ARBA" id="ARBA00023125"/>
    </source>
</evidence>
<dbReference type="Gene3D" id="1.10.10.60">
    <property type="entry name" value="Homeodomain-like"/>
    <property type="match status" value="2"/>
</dbReference>
<dbReference type="Gene3D" id="1.10.287.130">
    <property type="match status" value="1"/>
</dbReference>
<dbReference type="Gene3D" id="2.130.10.10">
    <property type="entry name" value="YVTN repeat-like/Quinoprotein amine dehydrogenase"/>
    <property type="match status" value="2"/>
</dbReference>
<dbReference type="Gene3D" id="3.30.565.10">
    <property type="entry name" value="Histidine kinase-like ATPase, C-terminal domain"/>
    <property type="match status" value="1"/>
</dbReference>
<feature type="domain" description="Response regulatory" evidence="11">
    <location>
        <begin position="1091"/>
        <end position="1206"/>
    </location>
</feature>
<dbReference type="KEGG" id="copr:Cop2CBH44_28030"/>
<organism evidence="12 13">
    <name type="scientific">Coprobacter secundus subsp. similis</name>
    <dbReference type="NCBI Taxonomy" id="2751153"/>
    <lineage>
        <taxon>Bacteria</taxon>
        <taxon>Pseudomonadati</taxon>
        <taxon>Bacteroidota</taxon>
        <taxon>Bacteroidia</taxon>
        <taxon>Bacteroidales</taxon>
        <taxon>Barnesiellaceae</taxon>
        <taxon>Coprobacter</taxon>
    </lineage>
</organism>
<dbReference type="SUPFAM" id="SSF50998">
    <property type="entry name" value="Quinoprotein alcohol dehydrogenase-like"/>
    <property type="match status" value="1"/>
</dbReference>
<dbReference type="Proteomes" id="UP000594042">
    <property type="component" value="Chromosome"/>
</dbReference>
<reference evidence="13" key="1">
    <citation type="submission" date="2020-07" db="EMBL/GenBank/DDBJ databases">
        <title>Complete genome sequencing of Coprobacter sp. strain 2CBH44.</title>
        <authorList>
            <person name="Sakamoto M."/>
            <person name="Murakami T."/>
            <person name="Mori H."/>
        </authorList>
    </citation>
    <scope>NUCLEOTIDE SEQUENCE [LARGE SCALE GENOMIC DNA]</scope>
    <source>
        <strain evidence="13">2CBH44</strain>
    </source>
</reference>
<dbReference type="InterPro" id="IPR036890">
    <property type="entry name" value="HATPase_C_sf"/>
</dbReference>
<dbReference type="InterPro" id="IPR003594">
    <property type="entry name" value="HATPase_dom"/>
</dbReference>
<dbReference type="InterPro" id="IPR018062">
    <property type="entry name" value="HTH_AraC-typ_CS"/>
</dbReference>
<keyword evidence="12" id="KW-0808">Transferase</keyword>
<dbReference type="FunFam" id="1.10.10.60:FF:000284">
    <property type="entry name" value="Two-component system sensor histidine kinase/response regulator"/>
    <property type="match status" value="1"/>
</dbReference>
<dbReference type="InterPro" id="IPR004358">
    <property type="entry name" value="Sig_transdc_His_kin-like_C"/>
</dbReference>
<dbReference type="InterPro" id="IPR011123">
    <property type="entry name" value="Y_Y_Y"/>
</dbReference>
<dbReference type="SUPFAM" id="SSF46689">
    <property type="entry name" value="Homeodomain-like"/>
    <property type="match status" value="1"/>
</dbReference>
<evidence type="ECO:0000256" key="8">
    <source>
        <dbReference type="SAM" id="Phobius"/>
    </source>
</evidence>
<dbReference type="GO" id="GO:0003700">
    <property type="term" value="F:DNA-binding transcription factor activity"/>
    <property type="evidence" value="ECO:0007669"/>
    <property type="project" value="InterPro"/>
</dbReference>
<dbReference type="SMART" id="SM00388">
    <property type="entry name" value="HisKA"/>
    <property type="match status" value="1"/>
</dbReference>
<dbReference type="Pfam" id="PF07495">
    <property type="entry name" value="Y_Y_Y"/>
    <property type="match status" value="1"/>
</dbReference>
<evidence type="ECO:0000259" key="10">
    <source>
        <dbReference type="PROSITE" id="PS50109"/>
    </source>
</evidence>
<keyword evidence="13" id="KW-1185">Reference proteome</keyword>
<comment type="catalytic activity">
    <reaction evidence="1">
        <text>ATP + protein L-histidine = ADP + protein N-phospho-L-histidine.</text>
        <dbReference type="EC" id="2.7.13.3"/>
    </reaction>
</comment>
<dbReference type="InterPro" id="IPR009057">
    <property type="entry name" value="Homeodomain-like_sf"/>
</dbReference>
<dbReference type="GO" id="GO:0043565">
    <property type="term" value="F:sequence-specific DNA binding"/>
    <property type="evidence" value="ECO:0007669"/>
    <property type="project" value="InterPro"/>
</dbReference>
<keyword evidence="6" id="KW-0804">Transcription</keyword>
<dbReference type="FunFam" id="1.10.287.130:FF:000045">
    <property type="entry name" value="Two-component system sensor histidine kinase/response regulator"/>
    <property type="match status" value="1"/>
</dbReference>
<dbReference type="EC" id="2.7.13.3" evidence="2"/>
<evidence type="ECO:0000256" key="2">
    <source>
        <dbReference type="ARBA" id="ARBA00012438"/>
    </source>
</evidence>
<evidence type="ECO:0000256" key="7">
    <source>
        <dbReference type="PROSITE-ProRule" id="PRU00169"/>
    </source>
</evidence>
<keyword evidence="12" id="KW-0418">Kinase</keyword>
<dbReference type="Pfam" id="PF12833">
    <property type="entry name" value="HTH_18"/>
    <property type="match status" value="1"/>
</dbReference>
<dbReference type="RefSeq" id="WP_021931803.1">
    <property type="nucleotide sequence ID" value="NZ_AP023322.1"/>
</dbReference>
<dbReference type="Gene3D" id="3.40.50.2300">
    <property type="match status" value="1"/>
</dbReference>
<dbReference type="PROSITE" id="PS00041">
    <property type="entry name" value="HTH_ARAC_FAMILY_1"/>
    <property type="match status" value="1"/>
</dbReference>
<evidence type="ECO:0000313" key="12">
    <source>
        <dbReference type="EMBL" id="BCI64450.1"/>
    </source>
</evidence>
<dbReference type="EMBL" id="AP023322">
    <property type="protein sequence ID" value="BCI64450.1"/>
    <property type="molecule type" value="Genomic_DNA"/>
</dbReference>
<dbReference type="PROSITE" id="PS50109">
    <property type="entry name" value="HIS_KIN"/>
    <property type="match status" value="1"/>
</dbReference>
<keyword evidence="8" id="KW-0472">Membrane</keyword>
<dbReference type="FunFam" id="2.60.40.10:FF:000791">
    <property type="entry name" value="Two-component system sensor histidine kinase/response regulator"/>
    <property type="match status" value="1"/>
</dbReference>
<dbReference type="Pfam" id="PF00512">
    <property type="entry name" value="HisKA"/>
    <property type="match status" value="1"/>
</dbReference>
<dbReference type="InterPro" id="IPR011047">
    <property type="entry name" value="Quinoprotein_ADH-like_sf"/>
</dbReference>
<evidence type="ECO:0000256" key="6">
    <source>
        <dbReference type="ARBA" id="ARBA00023163"/>
    </source>
</evidence>
<dbReference type="SMART" id="SM00342">
    <property type="entry name" value="HTH_ARAC"/>
    <property type="match status" value="1"/>
</dbReference>
<name>A0A7G1HXT2_9BACT</name>
<dbReference type="PRINTS" id="PR00344">
    <property type="entry name" value="BCTRLSENSOR"/>
</dbReference>
<dbReference type="CDD" id="cd17574">
    <property type="entry name" value="REC_OmpR"/>
    <property type="match status" value="1"/>
</dbReference>
<feature type="domain" description="Histidine kinase" evidence="10">
    <location>
        <begin position="840"/>
        <end position="1059"/>
    </location>
</feature>
<keyword evidence="4" id="KW-0805">Transcription regulation</keyword>
<evidence type="ECO:0000313" key="13">
    <source>
        <dbReference type="Proteomes" id="UP000594042"/>
    </source>
</evidence>
<dbReference type="GO" id="GO:0000155">
    <property type="term" value="F:phosphorelay sensor kinase activity"/>
    <property type="evidence" value="ECO:0007669"/>
    <property type="project" value="InterPro"/>
</dbReference>
<dbReference type="Gene3D" id="2.60.40.10">
    <property type="entry name" value="Immunoglobulins"/>
    <property type="match status" value="1"/>
</dbReference>
<keyword evidence="3 7" id="KW-0597">Phosphoprotein</keyword>
<dbReference type="SMART" id="SM00387">
    <property type="entry name" value="HATPase_c"/>
    <property type="match status" value="1"/>
</dbReference>
<evidence type="ECO:0000256" key="1">
    <source>
        <dbReference type="ARBA" id="ARBA00000085"/>
    </source>
</evidence>
<dbReference type="PANTHER" id="PTHR43547">
    <property type="entry name" value="TWO-COMPONENT HISTIDINE KINASE"/>
    <property type="match status" value="1"/>
</dbReference>
<protein>
    <recommendedName>
        <fullName evidence="2">histidine kinase</fullName>
        <ecNumber evidence="2">2.7.13.3</ecNumber>
    </recommendedName>
</protein>
<accession>A0A7G1HXT2</accession>
<dbReference type="InterPro" id="IPR003661">
    <property type="entry name" value="HisK_dim/P_dom"/>
</dbReference>
<dbReference type="SUPFAM" id="SSF63829">
    <property type="entry name" value="Calcium-dependent phosphotriesterase"/>
    <property type="match status" value="1"/>
</dbReference>
<dbReference type="InterPro" id="IPR015943">
    <property type="entry name" value="WD40/YVTN_repeat-like_dom_sf"/>
</dbReference>